<keyword evidence="5" id="KW-0378">Hydrolase</keyword>
<protein>
    <recommendedName>
        <fullName evidence="5">Phospholipase A2</fullName>
        <ecNumber evidence="5">3.1.1.4</ecNumber>
    </recommendedName>
</protein>
<dbReference type="Gene3D" id="1.20.90.10">
    <property type="entry name" value="Phospholipase A2 domain"/>
    <property type="match status" value="1"/>
</dbReference>
<feature type="chain" id="PRO_5044949200" description="Phospholipase A2" evidence="5">
    <location>
        <begin position="19"/>
        <end position="160"/>
    </location>
</feature>
<dbReference type="InterPro" id="IPR036444">
    <property type="entry name" value="PLipase_A2_dom_sf"/>
</dbReference>
<evidence type="ECO:0000256" key="3">
    <source>
        <dbReference type="ARBA" id="ARBA00023157"/>
    </source>
</evidence>
<evidence type="ECO:0000259" key="6">
    <source>
        <dbReference type="SMART" id="SM00085"/>
    </source>
</evidence>
<comment type="similarity">
    <text evidence="4">Belongs to the phospholipase A2 family.</text>
</comment>
<dbReference type="PANTHER" id="PTHR11716:SF51">
    <property type="entry name" value="PHOSPHOLIPASE A2"/>
    <property type="match status" value="1"/>
</dbReference>
<keyword evidence="5" id="KW-0732">Signal</keyword>
<dbReference type="InterPro" id="IPR033113">
    <property type="entry name" value="PLA2_histidine"/>
</dbReference>
<dbReference type="PANTHER" id="PTHR11716">
    <property type="entry name" value="PHOSPHOLIPASE A2 FAMILY MEMBER"/>
    <property type="match status" value="1"/>
</dbReference>
<dbReference type="GeneID" id="100376160"/>
<keyword evidence="2 5" id="KW-0964">Secreted</keyword>
<dbReference type="PROSITE" id="PS00119">
    <property type="entry name" value="PA2_ASP"/>
    <property type="match status" value="1"/>
</dbReference>
<dbReference type="Proteomes" id="UP000694865">
    <property type="component" value="Unplaced"/>
</dbReference>
<proteinExistence type="inferred from homology"/>
<comment type="subcellular location">
    <subcellularLocation>
        <location evidence="1 5">Secreted</location>
    </subcellularLocation>
</comment>
<dbReference type="PRINTS" id="PR00389">
    <property type="entry name" value="PHPHLIPASEA2"/>
</dbReference>
<accession>A0ABM0GN12</accession>
<dbReference type="RefSeq" id="XP_002733530.1">
    <property type="nucleotide sequence ID" value="XM_002733484.2"/>
</dbReference>
<dbReference type="InterPro" id="IPR033112">
    <property type="entry name" value="PLA2_Asp_AS"/>
</dbReference>
<dbReference type="PROSITE" id="PS00118">
    <property type="entry name" value="PA2_HIS"/>
    <property type="match status" value="1"/>
</dbReference>
<reference evidence="8" key="1">
    <citation type="submission" date="2025-08" db="UniProtKB">
        <authorList>
            <consortium name="RefSeq"/>
        </authorList>
    </citation>
    <scope>IDENTIFICATION</scope>
    <source>
        <tissue evidence="8">Testes</tissue>
    </source>
</reference>
<evidence type="ECO:0000313" key="7">
    <source>
        <dbReference type="Proteomes" id="UP000694865"/>
    </source>
</evidence>
<evidence type="ECO:0000256" key="4">
    <source>
        <dbReference type="RuleBase" id="RU003654"/>
    </source>
</evidence>
<dbReference type="InterPro" id="IPR001211">
    <property type="entry name" value="PLA2"/>
</dbReference>
<comment type="catalytic activity">
    <reaction evidence="5">
        <text>a 1,2-diacyl-sn-glycero-3-phosphocholine + H2O = a 1-acyl-sn-glycero-3-phosphocholine + a fatty acid + H(+)</text>
        <dbReference type="Rhea" id="RHEA:15801"/>
        <dbReference type="ChEBI" id="CHEBI:15377"/>
        <dbReference type="ChEBI" id="CHEBI:15378"/>
        <dbReference type="ChEBI" id="CHEBI:28868"/>
        <dbReference type="ChEBI" id="CHEBI:57643"/>
        <dbReference type="ChEBI" id="CHEBI:58168"/>
        <dbReference type="EC" id="3.1.1.4"/>
    </reaction>
</comment>
<evidence type="ECO:0000313" key="8">
    <source>
        <dbReference type="RefSeq" id="XP_002733530.1"/>
    </source>
</evidence>
<comment type="cofactor">
    <cofactor evidence="5">
        <name>Ca(2+)</name>
        <dbReference type="ChEBI" id="CHEBI:29108"/>
    </cofactor>
</comment>
<sequence length="160" mass="17622">MRFYLIVLLAAHCGCLLASPGVRVRRNLAQLGDMVTCMTDANIVGTVRDYVGYGCFCGFGGEGTPLDDTDKCCQEHDLCYDATVCGGLEQYGAWYDYETFNCDTDSAAIECKPADQYVDDDDALCKAALCQCDADIAMCFAKNQDTYNKDYRGYDNDLCT</sequence>
<gene>
    <name evidence="8" type="primary">LOC100376160</name>
</gene>
<feature type="domain" description="Phospholipase A2-like central" evidence="6">
    <location>
        <begin position="27"/>
        <end position="160"/>
    </location>
</feature>
<keyword evidence="7" id="KW-1185">Reference proteome</keyword>
<keyword evidence="3" id="KW-1015">Disulfide bond</keyword>
<organism evidence="7 8">
    <name type="scientific">Saccoglossus kowalevskii</name>
    <name type="common">Acorn worm</name>
    <dbReference type="NCBI Taxonomy" id="10224"/>
    <lineage>
        <taxon>Eukaryota</taxon>
        <taxon>Metazoa</taxon>
        <taxon>Hemichordata</taxon>
        <taxon>Enteropneusta</taxon>
        <taxon>Harrimaniidae</taxon>
        <taxon>Saccoglossus</taxon>
    </lineage>
</organism>
<keyword evidence="5" id="KW-0106">Calcium</keyword>
<evidence type="ECO:0000256" key="2">
    <source>
        <dbReference type="ARBA" id="ARBA00022525"/>
    </source>
</evidence>
<evidence type="ECO:0000256" key="5">
    <source>
        <dbReference type="RuleBase" id="RU361236"/>
    </source>
</evidence>
<feature type="signal peptide" evidence="5">
    <location>
        <begin position="1"/>
        <end position="18"/>
    </location>
</feature>
<dbReference type="Pfam" id="PF00068">
    <property type="entry name" value="Phospholip_A2_1"/>
    <property type="match status" value="1"/>
</dbReference>
<dbReference type="InterPro" id="IPR016090">
    <property type="entry name" value="PLA2-like_dom"/>
</dbReference>
<dbReference type="SUPFAM" id="SSF48619">
    <property type="entry name" value="Phospholipase A2, PLA2"/>
    <property type="match status" value="1"/>
</dbReference>
<dbReference type="EC" id="3.1.1.4" evidence="5"/>
<evidence type="ECO:0000256" key="1">
    <source>
        <dbReference type="ARBA" id="ARBA00004613"/>
    </source>
</evidence>
<dbReference type="SMART" id="SM00085">
    <property type="entry name" value="PA2c"/>
    <property type="match status" value="1"/>
</dbReference>
<name>A0ABM0GN12_SACKO</name>
<keyword evidence="5" id="KW-0443">Lipid metabolism</keyword>